<proteinExistence type="predicted"/>
<name>A0A2T1C7G8_9CYAN</name>
<gene>
    <name evidence="2" type="ORF">C7B64_05420</name>
</gene>
<keyword evidence="3" id="KW-1185">Reference proteome</keyword>
<organism evidence="2 3">
    <name type="scientific">Merismopedia glauca CCAP 1448/3</name>
    <dbReference type="NCBI Taxonomy" id="1296344"/>
    <lineage>
        <taxon>Bacteria</taxon>
        <taxon>Bacillati</taxon>
        <taxon>Cyanobacteriota</taxon>
        <taxon>Cyanophyceae</taxon>
        <taxon>Synechococcales</taxon>
        <taxon>Merismopediaceae</taxon>
        <taxon>Merismopedia</taxon>
    </lineage>
</organism>
<evidence type="ECO:0000313" key="3">
    <source>
        <dbReference type="Proteomes" id="UP000238762"/>
    </source>
</evidence>
<comment type="caution">
    <text evidence="2">The sequence shown here is derived from an EMBL/GenBank/DDBJ whole genome shotgun (WGS) entry which is preliminary data.</text>
</comment>
<accession>A0A2T1C7G8</accession>
<dbReference type="InterPro" id="IPR003029">
    <property type="entry name" value="S1_domain"/>
</dbReference>
<feature type="domain" description="S1 motif" evidence="1">
    <location>
        <begin position="11"/>
        <end position="80"/>
    </location>
</feature>
<protein>
    <recommendedName>
        <fullName evidence="1">S1 motif domain-containing protein</fullName>
    </recommendedName>
</protein>
<dbReference type="Pfam" id="PF00575">
    <property type="entry name" value="S1"/>
    <property type="match status" value="1"/>
</dbReference>
<dbReference type="SMART" id="SM00316">
    <property type="entry name" value="S1"/>
    <property type="match status" value="1"/>
</dbReference>
<dbReference type="Gene3D" id="2.40.50.140">
    <property type="entry name" value="Nucleic acid-binding proteins"/>
    <property type="match status" value="1"/>
</dbReference>
<reference evidence="2 3" key="1">
    <citation type="submission" date="2018-02" db="EMBL/GenBank/DDBJ databases">
        <authorList>
            <person name="Cohen D.B."/>
            <person name="Kent A.D."/>
        </authorList>
    </citation>
    <scope>NUCLEOTIDE SEQUENCE [LARGE SCALE GENOMIC DNA]</scope>
    <source>
        <strain evidence="2 3">CCAP 1448/3</strain>
    </source>
</reference>
<dbReference type="GO" id="GO:0003676">
    <property type="term" value="F:nucleic acid binding"/>
    <property type="evidence" value="ECO:0007669"/>
    <property type="project" value="InterPro"/>
</dbReference>
<evidence type="ECO:0000313" key="2">
    <source>
        <dbReference type="EMBL" id="PSB04108.1"/>
    </source>
</evidence>
<dbReference type="OrthoDB" id="490148at2"/>
<dbReference type="PROSITE" id="PS50126">
    <property type="entry name" value="S1"/>
    <property type="match status" value="1"/>
</dbReference>
<dbReference type="Proteomes" id="UP000238762">
    <property type="component" value="Unassembled WGS sequence"/>
</dbReference>
<dbReference type="RefSeq" id="WP_106287667.1">
    <property type="nucleotide sequence ID" value="NZ_PVWJ01000018.1"/>
</dbReference>
<reference evidence="2 3" key="2">
    <citation type="submission" date="2018-03" db="EMBL/GenBank/DDBJ databases">
        <title>The ancient ancestry and fast evolution of plastids.</title>
        <authorList>
            <person name="Moore K.R."/>
            <person name="Magnabosco C."/>
            <person name="Momper L."/>
            <person name="Gold D.A."/>
            <person name="Bosak T."/>
            <person name="Fournier G.P."/>
        </authorList>
    </citation>
    <scope>NUCLEOTIDE SEQUENCE [LARGE SCALE GENOMIC DNA]</scope>
    <source>
        <strain evidence="2 3">CCAP 1448/3</strain>
    </source>
</reference>
<dbReference type="AlphaFoldDB" id="A0A2T1C7G8"/>
<dbReference type="EMBL" id="PVWJ01000018">
    <property type="protein sequence ID" value="PSB04108.1"/>
    <property type="molecule type" value="Genomic_DNA"/>
</dbReference>
<evidence type="ECO:0000259" key="1">
    <source>
        <dbReference type="PROSITE" id="PS50126"/>
    </source>
</evidence>
<dbReference type="InterPro" id="IPR012340">
    <property type="entry name" value="NA-bd_OB-fold"/>
</dbReference>
<sequence length="172" mass="19604">MHFQLDRFQPGDMVTGKIIALEDTCVFVDFGTDRSIRIPLSELSMNEIQNPEDALTLNEVREFLVVGNYDGKRDIFFSHCSPKTLQGSDRLYERAYELASFQCGHFISKENFILHTKIIGVGAGGVSARLQWFASSQEHPPTISFSIRQLEIKKAWERLRQLQAHDVISRSA</sequence>
<dbReference type="SUPFAM" id="SSF50249">
    <property type="entry name" value="Nucleic acid-binding proteins"/>
    <property type="match status" value="1"/>
</dbReference>